<organism evidence="1 2">
    <name type="scientific">Aestuariivirga litoralis</name>
    <dbReference type="NCBI Taxonomy" id="2650924"/>
    <lineage>
        <taxon>Bacteria</taxon>
        <taxon>Pseudomonadati</taxon>
        <taxon>Pseudomonadota</taxon>
        <taxon>Alphaproteobacteria</taxon>
        <taxon>Hyphomicrobiales</taxon>
        <taxon>Aestuariivirgaceae</taxon>
        <taxon>Aestuariivirga</taxon>
    </lineage>
</organism>
<keyword evidence="2" id="KW-1185">Reference proteome</keyword>
<protein>
    <recommendedName>
        <fullName evidence="3">Flagellar protein FlgN</fullName>
    </recommendedName>
</protein>
<evidence type="ECO:0000313" key="1">
    <source>
        <dbReference type="EMBL" id="PZF77380.1"/>
    </source>
</evidence>
<comment type="caution">
    <text evidence="1">The sequence shown here is derived from an EMBL/GenBank/DDBJ whole genome shotgun (WGS) entry which is preliminary data.</text>
</comment>
<dbReference type="AlphaFoldDB" id="A0A2W2AXM2"/>
<evidence type="ECO:0008006" key="3">
    <source>
        <dbReference type="Google" id="ProtNLM"/>
    </source>
</evidence>
<reference evidence="2" key="1">
    <citation type="submission" date="2018-06" db="EMBL/GenBank/DDBJ databases">
        <title>Aestuariibacter litoralis strain KCTC 52945T.</title>
        <authorList>
            <person name="Li X."/>
            <person name="Salam N."/>
            <person name="Li J.-L."/>
            <person name="Chen Y.-M."/>
            <person name="Yang Z.-W."/>
            <person name="Zhang L.-Y."/>
            <person name="Han M.-X."/>
            <person name="Xiao M."/>
            <person name="Li W.-J."/>
        </authorList>
    </citation>
    <scope>NUCLEOTIDE SEQUENCE [LARGE SCALE GENOMIC DNA]</scope>
    <source>
        <strain evidence="2">KCTC 52945</strain>
    </source>
</reference>
<gene>
    <name evidence="1" type="ORF">DK847_08650</name>
</gene>
<accession>A0A2W2AXM2</accession>
<dbReference type="RefSeq" id="WP_111197788.1">
    <property type="nucleotide sequence ID" value="NZ_QKVK01000003.1"/>
</dbReference>
<name>A0A2W2AXM2_9HYPH</name>
<proteinExistence type="predicted"/>
<dbReference type="Proteomes" id="UP000248795">
    <property type="component" value="Unassembled WGS sequence"/>
</dbReference>
<sequence length="120" mass="13036">MSSAPSADAALGPALGKLIATLEEENAVLAEQKFVSHAAYTDRKNQTLRELMAAQRKEGTAMSTELRLQLQKLAVVLRENARLLKLHIAAVGEISDIIVGSLRDAESDGTYSRRSGTSRW</sequence>
<evidence type="ECO:0000313" key="2">
    <source>
        <dbReference type="Proteomes" id="UP000248795"/>
    </source>
</evidence>
<dbReference type="EMBL" id="QKVK01000003">
    <property type="protein sequence ID" value="PZF77380.1"/>
    <property type="molecule type" value="Genomic_DNA"/>
</dbReference>